<keyword evidence="1" id="KW-0808">Transferase</keyword>
<organism evidence="2">
    <name type="scientific">marine sediment metagenome</name>
    <dbReference type="NCBI Taxonomy" id="412755"/>
    <lineage>
        <taxon>unclassified sequences</taxon>
        <taxon>metagenomes</taxon>
        <taxon>ecological metagenomes</taxon>
    </lineage>
</organism>
<dbReference type="InterPro" id="IPR003673">
    <property type="entry name" value="CoA-Trfase_fam_III"/>
</dbReference>
<dbReference type="PANTHER" id="PTHR48207">
    <property type="entry name" value="SUCCINATE--HYDROXYMETHYLGLUTARATE COA-TRANSFERASE"/>
    <property type="match status" value="1"/>
</dbReference>
<dbReference type="AlphaFoldDB" id="X0SYK6"/>
<protein>
    <recommendedName>
        <fullName evidence="3">CoA transferase</fullName>
    </recommendedName>
</protein>
<dbReference type="PANTHER" id="PTHR48207:SF3">
    <property type="entry name" value="SUCCINATE--HYDROXYMETHYLGLUTARATE COA-TRANSFERASE"/>
    <property type="match status" value="1"/>
</dbReference>
<dbReference type="SUPFAM" id="SSF89796">
    <property type="entry name" value="CoA-transferase family III (CaiB/BaiF)"/>
    <property type="match status" value="1"/>
</dbReference>
<accession>X0SYK6</accession>
<gene>
    <name evidence="2" type="ORF">S01H1_11645</name>
</gene>
<dbReference type="InterPro" id="IPR023606">
    <property type="entry name" value="CoA-Trfase_III_dom_1_sf"/>
</dbReference>
<comment type="caution">
    <text evidence="2">The sequence shown here is derived from an EMBL/GenBank/DDBJ whole genome shotgun (WGS) entry which is preliminary data.</text>
</comment>
<dbReference type="Gene3D" id="3.40.50.10540">
    <property type="entry name" value="Crotonobetainyl-coa:carnitine coa-transferase, domain 1"/>
    <property type="match status" value="1"/>
</dbReference>
<sequence length="66" mass="7046">MIALEGIKILDLTWQGPGPLCTMILGDLGAEIIKIGPTPAAGARLKTREAGKRQVAYQATNRNKQS</sequence>
<dbReference type="EMBL" id="BARS01005939">
    <property type="protein sequence ID" value="GAF80982.1"/>
    <property type="molecule type" value="Genomic_DNA"/>
</dbReference>
<name>X0SYK6_9ZZZZ</name>
<proteinExistence type="predicted"/>
<dbReference type="Pfam" id="PF02515">
    <property type="entry name" value="CoA_transf_3"/>
    <property type="match status" value="1"/>
</dbReference>
<evidence type="ECO:0008006" key="3">
    <source>
        <dbReference type="Google" id="ProtNLM"/>
    </source>
</evidence>
<reference evidence="2" key="1">
    <citation type="journal article" date="2014" name="Front. Microbiol.">
        <title>High frequency of phylogenetically diverse reductive dehalogenase-homologous genes in deep subseafloor sedimentary metagenomes.</title>
        <authorList>
            <person name="Kawai M."/>
            <person name="Futagami T."/>
            <person name="Toyoda A."/>
            <person name="Takaki Y."/>
            <person name="Nishi S."/>
            <person name="Hori S."/>
            <person name="Arai W."/>
            <person name="Tsubouchi T."/>
            <person name="Morono Y."/>
            <person name="Uchiyama I."/>
            <person name="Ito T."/>
            <person name="Fujiyama A."/>
            <person name="Inagaki F."/>
            <person name="Takami H."/>
        </authorList>
    </citation>
    <scope>NUCLEOTIDE SEQUENCE</scope>
    <source>
        <strain evidence="2">Expedition CK06-06</strain>
    </source>
</reference>
<evidence type="ECO:0000313" key="2">
    <source>
        <dbReference type="EMBL" id="GAF80982.1"/>
    </source>
</evidence>
<dbReference type="InterPro" id="IPR050483">
    <property type="entry name" value="CoA-transferase_III_domain"/>
</dbReference>
<feature type="non-terminal residue" evidence="2">
    <location>
        <position position="66"/>
    </location>
</feature>
<evidence type="ECO:0000256" key="1">
    <source>
        <dbReference type="ARBA" id="ARBA00022679"/>
    </source>
</evidence>
<dbReference type="GO" id="GO:0008410">
    <property type="term" value="F:CoA-transferase activity"/>
    <property type="evidence" value="ECO:0007669"/>
    <property type="project" value="TreeGrafter"/>
</dbReference>